<evidence type="ECO:0000313" key="3">
    <source>
        <dbReference type="EMBL" id="UOM51891.1"/>
    </source>
</evidence>
<evidence type="ECO:0000256" key="1">
    <source>
        <dbReference type="SAM" id="Phobius"/>
    </source>
</evidence>
<keyword evidence="4" id="KW-1185">Reference proteome</keyword>
<evidence type="ECO:0000259" key="2">
    <source>
        <dbReference type="Pfam" id="PF09335"/>
    </source>
</evidence>
<feature type="domain" description="VTT" evidence="2">
    <location>
        <begin position="96"/>
        <end position="200"/>
    </location>
</feature>
<reference evidence="4" key="1">
    <citation type="journal article" date="2024" name="J Bioinform Genom">
        <title>Complete genome sequence of the type strain bacterium Sphaerochaeta associata GLS2t (VKM B-2742)t.</title>
        <authorList>
            <person name="Troshina O.Y."/>
            <person name="Tepeeva A.N."/>
            <person name="Arzamasceva V.O."/>
            <person name="Whitman W.B."/>
            <person name="Varghese N."/>
            <person name="Shapiro N."/>
            <person name="Woyke T."/>
            <person name="Kripides N.C."/>
            <person name="Vasilenko O.V."/>
        </authorList>
    </citation>
    <scope>NUCLEOTIDE SEQUENCE [LARGE SCALE GENOMIC DNA]</scope>
    <source>
        <strain evidence="4">GLS2T</strain>
    </source>
</reference>
<dbReference type="InterPro" id="IPR051311">
    <property type="entry name" value="DedA_domain"/>
</dbReference>
<accession>A0ABY4DJ54</accession>
<dbReference type="Pfam" id="PF09335">
    <property type="entry name" value="VTT_dom"/>
    <property type="match status" value="1"/>
</dbReference>
<dbReference type="PANTHER" id="PTHR42709">
    <property type="entry name" value="ALKALINE PHOSPHATASE LIKE PROTEIN"/>
    <property type="match status" value="1"/>
</dbReference>
<organism evidence="3 4">
    <name type="scientific">Sphaerochaeta associata</name>
    <dbReference type="NCBI Taxonomy" id="1129264"/>
    <lineage>
        <taxon>Bacteria</taxon>
        <taxon>Pseudomonadati</taxon>
        <taxon>Spirochaetota</taxon>
        <taxon>Spirochaetia</taxon>
        <taxon>Spirochaetales</taxon>
        <taxon>Sphaerochaetaceae</taxon>
        <taxon>Sphaerochaeta</taxon>
    </lineage>
</organism>
<sequence>MTLKERVKALFSKETYLLADGSLDTKKLFKRTLVLMLFIFSLYFIGFQFYQRLGWDQNAVVQRFITDFGVSGVALYVYIVDLFVLPLSVDLMWPFVMEWHPLLAIVVMGTASVAGAFSAYLFGRLMGLIPLFKRWVLKQSGTHTEQLITKYGIWAIVISGLTPLPFSTICTVAGIVELKVHHVLLSSLIRYVRMALYYLIFAGLIVIG</sequence>
<dbReference type="EMBL" id="CP094929">
    <property type="protein sequence ID" value="UOM51891.1"/>
    <property type="molecule type" value="Genomic_DNA"/>
</dbReference>
<proteinExistence type="predicted"/>
<dbReference type="Proteomes" id="UP000829708">
    <property type="component" value="Chromosome"/>
</dbReference>
<dbReference type="PANTHER" id="PTHR42709:SF11">
    <property type="entry name" value="DEDA FAMILY PROTEIN"/>
    <property type="match status" value="1"/>
</dbReference>
<gene>
    <name evidence="3" type="ORF">MUG09_03760</name>
</gene>
<evidence type="ECO:0000313" key="4">
    <source>
        <dbReference type="Proteomes" id="UP000829708"/>
    </source>
</evidence>
<protein>
    <submittedName>
        <fullName evidence="3">VTT domain-containing protein</fullName>
    </submittedName>
</protein>
<feature type="transmembrane region" description="Helical" evidence="1">
    <location>
        <begin position="70"/>
        <end position="89"/>
    </location>
</feature>
<feature type="transmembrane region" description="Helical" evidence="1">
    <location>
        <begin position="151"/>
        <end position="176"/>
    </location>
</feature>
<dbReference type="RefSeq" id="WP_244773732.1">
    <property type="nucleotide sequence ID" value="NZ_CP094929.1"/>
</dbReference>
<keyword evidence="1" id="KW-0812">Transmembrane</keyword>
<feature type="transmembrane region" description="Helical" evidence="1">
    <location>
        <begin position="32"/>
        <end position="50"/>
    </location>
</feature>
<name>A0ABY4DJ54_9SPIR</name>
<dbReference type="InterPro" id="IPR032816">
    <property type="entry name" value="VTT_dom"/>
</dbReference>
<feature type="transmembrane region" description="Helical" evidence="1">
    <location>
        <begin position="188"/>
        <end position="207"/>
    </location>
</feature>
<feature type="transmembrane region" description="Helical" evidence="1">
    <location>
        <begin position="101"/>
        <end position="122"/>
    </location>
</feature>
<keyword evidence="1" id="KW-0472">Membrane</keyword>
<keyword evidence="1" id="KW-1133">Transmembrane helix</keyword>